<dbReference type="EMBL" id="CP073754">
    <property type="protein sequence ID" value="QWF72440.1"/>
    <property type="molecule type" value="Genomic_DNA"/>
</dbReference>
<dbReference type="Proteomes" id="UP000676649">
    <property type="component" value="Chromosome"/>
</dbReference>
<accession>A0A975RAG6</accession>
<evidence type="ECO:0000256" key="1">
    <source>
        <dbReference type="SAM" id="Phobius"/>
    </source>
</evidence>
<dbReference type="AlphaFoldDB" id="A0A975RAG6"/>
<feature type="transmembrane region" description="Helical" evidence="1">
    <location>
        <begin position="73"/>
        <end position="93"/>
    </location>
</feature>
<sequence length="296" mass="32602">MPLAWLAGLIVCACVLSYGILQLSGEFVSLDKVISKATQFLLIISIFPLKKLLGLSWRSLGFAERNVFFKQVYQGMLLALITLLPVLMALYILHVHVFDDTRLWTAAKFAEKIGLGLLLALLIALFEEILFRGVLLTSLRQKMGAVAAIGISSFYYAALHFLKSSSTIAYADMTPASGFKLMAEAFGNWLNPAIFSAWLALFVVGVFLAVLRSRIPHSIGLCIGCHCGWVWQIKLSKDLFNVNPNADYLYLVSNYDGVVGPLVAGWLAMAIVLFWLISKHYSGMNFSAAAVAEITH</sequence>
<feature type="domain" description="CAAX prenyl protease 2/Lysostaphin resistance protein A-like" evidence="2">
    <location>
        <begin position="113"/>
        <end position="230"/>
    </location>
</feature>
<organism evidence="3 4">
    <name type="scientific">Methylomonas paludis</name>
    <dbReference type="NCBI Taxonomy" id="1173101"/>
    <lineage>
        <taxon>Bacteria</taxon>
        <taxon>Pseudomonadati</taxon>
        <taxon>Pseudomonadota</taxon>
        <taxon>Gammaproteobacteria</taxon>
        <taxon>Methylococcales</taxon>
        <taxon>Methylococcaceae</taxon>
        <taxon>Methylomonas</taxon>
    </lineage>
</organism>
<feature type="transmembrane region" description="Helical" evidence="1">
    <location>
        <begin position="33"/>
        <end position="53"/>
    </location>
</feature>
<keyword evidence="1" id="KW-0812">Transmembrane</keyword>
<dbReference type="Pfam" id="PF02517">
    <property type="entry name" value="Rce1-like"/>
    <property type="match status" value="1"/>
</dbReference>
<evidence type="ECO:0000313" key="4">
    <source>
        <dbReference type="Proteomes" id="UP000676649"/>
    </source>
</evidence>
<keyword evidence="4" id="KW-1185">Reference proteome</keyword>
<dbReference type="GO" id="GO:0080120">
    <property type="term" value="P:CAAX-box protein maturation"/>
    <property type="evidence" value="ECO:0007669"/>
    <property type="project" value="UniProtKB-ARBA"/>
</dbReference>
<dbReference type="KEGG" id="mpad:KEF85_00785"/>
<proteinExistence type="predicted"/>
<keyword evidence="3" id="KW-0645">Protease</keyword>
<feature type="transmembrane region" description="Helical" evidence="1">
    <location>
        <begin position="218"/>
        <end position="235"/>
    </location>
</feature>
<keyword evidence="1" id="KW-0472">Membrane</keyword>
<protein>
    <submittedName>
        <fullName evidence="3">CPBP family intramembrane metalloprotease</fullName>
    </submittedName>
</protein>
<evidence type="ECO:0000259" key="2">
    <source>
        <dbReference type="Pfam" id="PF02517"/>
    </source>
</evidence>
<gene>
    <name evidence="3" type="ORF">KEF85_00785</name>
</gene>
<keyword evidence="3" id="KW-0482">Metalloprotease</keyword>
<dbReference type="InterPro" id="IPR003675">
    <property type="entry name" value="Rce1/LyrA-like_dom"/>
</dbReference>
<keyword evidence="3" id="KW-0378">Hydrolase</keyword>
<feature type="transmembrane region" description="Helical" evidence="1">
    <location>
        <begin position="113"/>
        <end position="131"/>
    </location>
</feature>
<feature type="transmembrane region" description="Helical" evidence="1">
    <location>
        <begin position="189"/>
        <end position="211"/>
    </location>
</feature>
<dbReference type="PANTHER" id="PTHR39430">
    <property type="entry name" value="MEMBRANE-ASSOCIATED PROTEASE-RELATED"/>
    <property type="match status" value="1"/>
</dbReference>
<feature type="transmembrane region" description="Helical" evidence="1">
    <location>
        <begin position="255"/>
        <end position="277"/>
    </location>
</feature>
<feature type="transmembrane region" description="Helical" evidence="1">
    <location>
        <begin position="143"/>
        <end position="162"/>
    </location>
</feature>
<keyword evidence="1" id="KW-1133">Transmembrane helix</keyword>
<dbReference type="GO" id="GO:0004175">
    <property type="term" value="F:endopeptidase activity"/>
    <property type="evidence" value="ECO:0007669"/>
    <property type="project" value="UniProtKB-ARBA"/>
</dbReference>
<dbReference type="PANTHER" id="PTHR39430:SF1">
    <property type="entry name" value="PROTEASE"/>
    <property type="match status" value="1"/>
</dbReference>
<evidence type="ECO:0000313" key="3">
    <source>
        <dbReference type="EMBL" id="QWF72440.1"/>
    </source>
</evidence>
<name>A0A975RAG6_9GAMM</name>
<dbReference type="GO" id="GO:0008237">
    <property type="term" value="F:metallopeptidase activity"/>
    <property type="evidence" value="ECO:0007669"/>
    <property type="project" value="UniProtKB-KW"/>
</dbReference>
<reference evidence="3" key="1">
    <citation type="submission" date="2021-04" db="EMBL/GenBank/DDBJ databases">
        <title>Draft genome sequence data of methanotrophic Methylovulum sp. strain S1L and Methylomonas sp. strain S2AM isolated from boreal lake water columns.</title>
        <authorList>
            <person name="Rissanen A.J."/>
            <person name="Mangayil R."/>
            <person name="Svenning M.M."/>
            <person name="Khanongnuch R."/>
        </authorList>
    </citation>
    <scope>NUCLEOTIDE SEQUENCE</scope>
    <source>
        <strain evidence="3">S2AM</strain>
    </source>
</reference>